<evidence type="ECO:0000256" key="1">
    <source>
        <dbReference type="ARBA" id="ARBA00006525"/>
    </source>
</evidence>
<accession>A0A3L8PYS5</accession>
<proteinExistence type="inferred from homology"/>
<evidence type="ECO:0000259" key="2">
    <source>
        <dbReference type="Pfam" id="PF02481"/>
    </source>
</evidence>
<dbReference type="Gene3D" id="3.40.50.450">
    <property type="match status" value="1"/>
</dbReference>
<gene>
    <name evidence="3" type="ORF">D5018_06845</name>
</gene>
<dbReference type="PANTHER" id="PTHR43022">
    <property type="entry name" value="PROTEIN SMF"/>
    <property type="match status" value="1"/>
</dbReference>
<dbReference type="OrthoDB" id="9785707at2"/>
<comment type="similarity">
    <text evidence="1">Belongs to the DprA/Smf family.</text>
</comment>
<sequence>MDNMNKVITENTKVILLLTTYFNASESKSFSPLSVNGYGYFARWLFRFGYQPLDLLDDGKLKGIFFKWGNQDTHIEVKQKVALSRLDKTISDITFERVNALIGRGASLSMALDKWSSAGIWILDRSHPDYPTKIKSELKDQAPAVLFGIGNPALLRQQSIGFVGSRKCEQADLDATETYVNIINNLGYQVVSGAAKGVDSHSMITSLENGHCCIGVVSDSLFKASATSQWRKHLKDERLVLISPFFPEAKFSPANAMQRNKYIYLLSQASVVVRSEDTGGTWEGATENLKKGWVPLIVSGHKQPNYIGNQEIINGLRKAQITAQEVNTATEDSEWLKLIKSTTHNVEEKKISSHTEAQTSFFDTEISTPVSKESTNQSLKLSYANKDELDFTDTYVSNSSDSEQSEITTTLEPTKDSNDQALYCLPIDTVDMPQGDVGSDLFEADNDKAQITIPNDSCEEGVIKYSESIDDEAKSLSDHQGVPNYLSMPLIDVFYKQVVHLIEEKNGDKKLVELDEIKDRFPDFQIISKTAIEKWVNHLVEQNKLTRPSRMKKFGLPEDLK</sequence>
<dbReference type="Proteomes" id="UP000281474">
    <property type="component" value="Unassembled WGS sequence"/>
</dbReference>
<dbReference type="AlphaFoldDB" id="A0A3L8PYS5"/>
<dbReference type="Pfam" id="PF02481">
    <property type="entry name" value="DNA_processg_A"/>
    <property type="match status" value="1"/>
</dbReference>
<comment type="caution">
    <text evidence="3">The sequence shown here is derived from an EMBL/GenBank/DDBJ whole genome shotgun (WGS) entry which is preliminary data.</text>
</comment>
<evidence type="ECO:0000313" key="3">
    <source>
        <dbReference type="EMBL" id="RLV60504.1"/>
    </source>
</evidence>
<dbReference type="GO" id="GO:0009294">
    <property type="term" value="P:DNA-mediated transformation"/>
    <property type="evidence" value="ECO:0007669"/>
    <property type="project" value="InterPro"/>
</dbReference>
<dbReference type="PANTHER" id="PTHR43022:SF1">
    <property type="entry name" value="PROTEIN SMF"/>
    <property type="match status" value="1"/>
</dbReference>
<dbReference type="InterPro" id="IPR003488">
    <property type="entry name" value="DprA"/>
</dbReference>
<evidence type="ECO:0000313" key="4">
    <source>
        <dbReference type="Proteomes" id="UP000281474"/>
    </source>
</evidence>
<organism evidence="3 4">
    <name type="scientific">Parashewanella curva</name>
    <dbReference type="NCBI Taxonomy" id="2338552"/>
    <lineage>
        <taxon>Bacteria</taxon>
        <taxon>Pseudomonadati</taxon>
        <taxon>Pseudomonadota</taxon>
        <taxon>Gammaproteobacteria</taxon>
        <taxon>Alteromonadales</taxon>
        <taxon>Shewanellaceae</taxon>
        <taxon>Parashewanella</taxon>
    </lineage>
</organism>
<name>A0A3L8PYS5_9GAMM</name>
<dbReference type="SUPFAM" id="SSF102405">
    <property type="entry name" value="MCP/YpsA-like"/>
    <property type="match status" value="1"/>
</dbReference>
<protein>
    <submittedName>
        <fullName evidence="3">DNA-processing protein DprA</fullName>
    </submittedName>
</protein>
<dbReference type="InterPro" id="IPR057666">
    <property type="entry name" value="DrpA_SLOG"/>
</dbReference>
<keyword evidence="4" id="KW-1185">Reference proteome</keyword>
<dbReference type="EMBL" id="QZEI01000015">
    <property type="protein sequence ID" value="RLV60504.1"/>
    <property type="molecule type" value="Genomic_DNA"/>
</dbReference>
<reference evidence="3 4" key="1">
    <citation type="submission" date="2018-09" db="EMBL/GenBank/DDBJ databases">
        <title>Phylogeny of the Shewanellaceae, and recommendation for two new genera, Pseudoshewanella and Parashewanella.</title>
        <authorList>
            <person name="Wang G."/>
        </authorList>
    </citation>
    <scope>NUCLEOTIDE SEQUENCE [LARGE SCALE GENOMIC DNA]</scope>
    <source>
        <strain evidence="3 4">C51</strain>
    </source>
</reference>
<feature type="domain" description="Smf/DprA SLOG" evidence="2">
    <location>
        <begin position="124"/>
        <end position="322"/>
    </location>
</feature>